<accession>A0A382UJ46</accession>
<dbReference type="SUPFAM" id="SSF50998">
    <property type="entry name" value="Quinoprotein alcohol dehydrogenase-like"/>
    <property type="match status" value="1"/>
</dbReference>
<organism evidence="1">
    <name type="scientific">marine metagenome</name>
    <dbReference type="NCBI Taxonomy" id="408172"/>
    <lineage>
        <taxon>unclassified sequences</taxon>
        <taxon>metagenomes</taxon>
        <taxon>ecological metagenomes</taxon>
    </lineage>
</organism>
<name>A0A382UJ46_9ZZZZ</name>
<feature type="non-terminal residue" evidence="1">
    <location>
        <position position="96"/>
    </location>
</feature>
<gene>
    <name evidence="1" type="ORF">METZ01_LOCUS387147</name>
</gene>
<dbReference type="InterPro" id="IPR011047">
    <property type="entry name" value="Quinoprotein_ADH-like_sf"/>
</dbReference>
<dbReference type="AlphaFoldDB" id="A0A382UJ46"/>
<protein>
    <submittedName>
        <fullName evidence="1">Uncharacterized protein</fullName>
    </submittedName>
</protein>
<evidence type="ECO:0000313" key="1">
    <source>
        <dbReference type="EMBL" id="SVD34293.1"/>
    </source>
</evidence>
<dbReference type="EMBL" id="UINC01144647">
    <property type="protein sequence ID" value="SVD34293.1"/>
    <property type="molecule type" value="Genomic_DNA"/>
</dbReference>
<proteinExistence type="predicted"/>
<sequence length="96" mass="11166">MRFKILNWAFCFLFVFTNFGVADNWPHWRGPNQDGVSLEKNLISEWSKDGKNLLWKRNFISRSTPIVIGNHVYVLGRTGQDVTEQEHIACFHVQTG</sequence>
<reference evidence="1" key="1">
    <citation type="submission" date="2018-05" db="EMBL/GenBank/DDBJ databases">
        <authorList>
            <person name="Lanie J.A."/>
            <person name="Ng W.-L."/>
            <person name="Kazmierczak K.M."/>
            <person name="Andrzejewski T.M."/>
            <person name="Davidsen T.M."/>
            <person name="Wayne K.J."/>
            <person name="Tettelin H."/>
            <person name="Glass J.I."/>
            <person name="Rusch D."/>
            <person name="Podicherti R."/>
            <person name="Tsui H.-C.T."/>
            <person name="Winkler M.E."/>
        </authorList>
    </citation>
    <scope>NUCLEOTIDE SEQUENCE</scope>
</reference>